<keyword evidence="3" id="KW-1185">Reference proteome</keyword>
<protein>
    <recommendedName>
        <fullName evidence="1">DSBA-like thioredoxin domain-containing protein</fullName>
    </recommendedName>
</protein>
<sequence length="304" mass="33527">MSDTDHKTSTPTILASAIFALHPNSKRTSALVHRHPRALAALARTLTTMATSTVVRRVTIDVVSDGVCPFCYIGKRRMEQGLRLYQDRHPAPQPRLEFDVQWHPFELDGTLPTEPISKRAMYARKFGPMAPQLEARLDRFAQDVGIKFKHDGLTGNTFDYHRLMRHVLLEYGSTKQNVLAEHLFRAYFEEGKALSVHDTLVDGAVAAGLNVDQTREFLTSGEQGYEVRGELAEARRRGVRGVPDFTIAGKHHISGAEDPAEFLAIFERVHRESFAEAEGDGGSASSAAQAVAEGTACKIDGKGC</sequence>
<dbReference type="PANTHER" id="PTHR13887:SF41">
    <property type="entry name" value="THIOREDOXIN SUPERFAMILY PROTEIN"/>
    <property type="match status" value="1"/>
</dbReference>
<dbReference type="GO" id="GO:0016491">
    <property type="term" value="F:oxidoreductase activity"/>
    <property type="evidence" value="ECO:0007669"/>
    <property type="project" value="InterPro"/>
</dbReference>
<dbReference type="Gene3D" id="3.40.30.10">
    <property type="entry name" value="Glutaredoxin"/>
    <property type="match status" value="1"/>
</dbReference>
<dbReference type="Proteomes" id="UP000054350">
    <property type="component" value="Unassembled WGS sequence"/>
</dbReference>
<accession>A0A0L0SDR4</accession>
<gene>
    <name evidence="2" type="ORF">AMAG_05951</name>
</gene>
<dbReference type="eggNOG" id="ENOG502QTH7">
    <property type="taxonomic scope" value="Eukaryota"/>
</dbReference>
<organism evidence="2 3">
    <name type="scientific">Allomyces macrogynus (strain ATCC 38327)</name>
    <name type="common">Allomyces javanicus var. macrogynus</name>
    <dbReference type="NCBI Taxonomy" id="578462"/>
    <lineage>
        <taxon>Eukaryota</taxon>
        <taxon>Fungi</taxon>
        <taxon>Fungi incertae sedis</taxon>
        <taxon>Blastocladiomycota</taxon>
        <taxon>Blastocladiomycetes</taxon>
        <taxon>Blastocladiales</taxon>
        <taxon>Blastocladiaceae</taxon>
        <taxon>Allomyces</taxon>
    </lineage>
</organism>
<dbReference type="PANTHER" id="PTHR13887">
    <property type="entry name" value="GLUTATHIONE S-TRANSFERASE KAPPA"/>
    <property type="match status" value="1"/>
</dbReference>
<dbReference type="InterPro" id="IPR001853">
    <property type="entry name" value="DSBA-like_thioredoxin_dom"/>
</dbReference>
<evidence type="ECO:0000313" key="3">
    <source>
        <dbReference type="Proteomes" id="UP000054350"/>
    </source>
</evidence>
<dbReference type="InterPro" id="IPR036249">
    <property type="entry name" value="Thioredoxin-like_sf"/>
</dbReference>
<evidence type="ECO:0000313" key="2">
    <source>
        <dbReference type="EMBL" id="KNE60572.1"/>
    </source>
</evidence>
<dbReference type="OMA" id="QKYAISG"/>
<proteinExistence type="predicted"/>
<evidence type="ECO:0000259" key="1">
    <source>
        <dbReference type="Pfam" id="PF01323"/>
    </source>
</evidence>
<dbReference type="OrthoDB" id="1930760at2759"/>
<dbReference type="AlphaFoldDB" id="A0A0L0SDR4"/>
<reference evidence="2 3" key="1">
    <citation type="submission" date="2009-11" db="EMBL/GenBank/DDBJ databases">
        <title>Annotation of Allomyces macrogynus ATCC 38327.</title>
        <authorList>
            <consortium name="The Broad Institute Genome Sequencing Platform"/>
            <person name="Russ C."/>
            <person name="Cuomo C."/>
            <person name="Burger G."/>
            <person name="Gray M.W."/>
            <person name="Holland P.W.H."/>
            <person name="King N."/>
            <person name="Lang F.B.F."/>
            <person name="Roger A.J."/>
            <person name="Ruiz-Trillo I."/>
            <person name="Young S.K."/>
            <person name="Zeng Q."/>
            <person name="Gargeya S."/>
            <person name="Fitzgerald M."/>
            <person name="Haas B."/>
            <person name="Abouelleil A."/>
            <person name="Alvarado L."/>
            <person name="Arachchi H.M."/>
            <person name="Berlin A."/>
            <person name="Chapman S.B."/>
            <person name="Gearin G."/>
            <person name="Goldberg J."/>
            <person name="Griggs A."/>
            <person name="Gujja S."/>
            <person name="Hansen M."/>
            <person name="Heiman D."/>
            <person name="Howarth C."/>
            <person name="Larimer J."/>
            <person name="Lui A."/>
            <person name="MacDonald P.J.P."/>
            <person name="McCowen C."/>
            <person name="Montmayeur A."/>
            <person name="Murphy C."/>
            <person name="Neiman D."/>
            <person name="Pearson M."/>
            <person name="Priest M."/>
            <person name="Roberts A."/>
            <person name="Saif S."/>
            <person name="Shea T."/>
            <person name="Sisk P."/>
            <person name="Stolte C."/>
            <person name="Sykes S."/>
            <person name="Wortman J."/>
            <person name="Nusbaum C."/>
            <person name="Birren B."/>
        </authorList>
    </citation>
    <scope>NUCLEOTIDE SEQUENCE [LARGE SCALE GENOMIC DNA]</scope>
    <source>
        <strain evidence="2 3">ATCC 38327</strain>
    </source>
</reference>
<dbReference type="Pfam" id="PF01323">
    <property type="entry name" value="DSBA"/>
    <property type="match status" value="1"/>
</dbReference>
<dbReference type="SUPFAM" id="SSF52833">
    <property type="entry name" value="Thioredoxin-like"/>
    <property type="match status" value="1"/>
</dbReference>
<name>A0A0L0SDR4_ALLM3</name>
<feature type="domain" description="DSBA-like thioredoxin" evidence="1">
    <location>
        <begin position="59"/>
        <end position="262"/>
    </location>
</feature>
<dbReference type="CDD" id="cd03024">
    <property type="entry name" value="DsbA_FrnE"/>
    <property type="match status" value="1"/>
</dbReference>
<dbReference type="STRING" id="578462.A0A0L0SDR4"/>
<dbReference type="EMBL" id="GG745336">
    <property type="protein sequence ID" value="KNE60572.1"/>
    <property type="molecule type" value="Genomic_DNA"/>
</dbReference>
<reference evidence="3" key="2">
    <citation type="submission" date="2009-11" db="EMBL/GenBank/DDBJ databases">
        <title>The Genome Sequence of Allomyces macrogynus strain ATCC 38327.</title>
        <authorList>
            <consortium name="The Broad Institute Genome Sequencing Platform"/>
            <person name="Russ C."/>
            <person name="Cuomo C."/>
            <person name="Shea T."/>
            <person name="Young S.K."/>
            <person name="Zeng Q."/>
            <person name="Koehrsen M."/>
            <person name="Haas B."/>
            <person name="Borodovsky M."/>
            <person name="Guigo R."/>
            <person name="Alvarado L."/>
            <person name="Berlin A."/>
            <person name="Borenstein D."/>
            <person name="Chen Z."/>
            <person name="Engels R."/>
            <person name="Freedman E."/>
            <person name="Gellesch M."/>
            <person name="Goldberg J."/>
            <person name="Griggs A."/>
            <person name="Gujja S."/>
            <person name="Heiman D."/>
            <person name="Hepburn T."/>
            <person name="Howarth C."/>
            <person name="Jen D."/>
            <person name="Larson L."/>
            <person name="Lewis B."/>
            <person name="Mehta T."/>
            <person name="Park D."/>
            <person name="Pearson M."/>
            <person name="Roberts A."/>
            <person name="Saif S."/>
            <person name="Shenoy N."/>
            <person name="Sisk P."/>
            <person name="Stolte C."/>
            <person name="Sykes S."/>
            <person name="Walk T."/>
            <person name="White J."/>
            <person name="Yandava C."/>
            <person name="Burger G."/>
            <person name="Gray M.W."/>
            <person name="Holland P.W.H."/>
            <person name="King N."/>
            <person name="Lang F.B.F."/>
            <person name="Roger A.J."/>
            <person name="Ruiz-Trillo I."/>
            <person name="Lander E."/>
            <person name="Nusbaum C."/>
        </authorList>
    </citation>
    <scope>NUCLEOTIDE SEQUENCE [LARGE SCALE GENOMIC DNA]</scope>
    <source>
        <strain evidence="3">ATCC 38327</strain>
    </source>
</reference>
<dbReference type="VEuPathDB" id="FungiDB:AMAG_05951"/>